<feature type="region of interest" description="Disordered" evidence="1">
    <location>
        <begin position="41"/>
        <end position="65"/>
    </location>
</feature>
<dbReference type="Proteomes" id="UP000327157">
    <property type="component" value="Chromosome 9"/>
</dbReference>
<dbReference type="OrthoDB" id="1733680at2759"/>
<protein>
    <submittedName>
        <fullName evidence="2">Uncharacterized protein</fullName>
    </submittedName>
</protein>
<sequence>MENLVVRNLGKPGRKRLMKMILYRHDQLGSVWSESDEEKSLWTEIEDDDDDDIPTEAYPNESSDKHIDKLFEFEETSKYQIISELSPGTG</sequence>
<dbReference type="EMBL" id="SMOL01000458">
    <property type="protein sequence ID" value="KAB2612413.1"/>
    <property type="molecule type" value="Genomic_DNA"/>
</dbReference>
<keyword evidence="3" id="KW-1185">Reference proteome</keyword>
<reference evidence="3" key="2">
    <citation type="submission" date="2019-10" db="EMBL/GenBank/DDBJ databases">
        <title>A de novo genome assembly of a pear dwarfing rootstock.</title>
        <authorList>
            <person name="Wang F."/>
            <person name="Wang J."/>
            <person name="Li S."/>
            <person name="Zhang Y."/>
            <person name="Fang M."/>
            <person name="Ma L."/>
            <person name="Zhao Y."/>
            <person name="Jiang S."/>
        </authorList>
    </citation>
    <scope>NUCLEOTIDE SEQUENCE [LARGE SCALE GENOMIC DNA]</scope>
</reference>
<accession>A0A5N5GAZ9</accession>
<dbReference type="PANTHER" id="PTHR38393:SF1">
    <property type="entry name" value="GLUTAMYL-TRNA (GLN) AMIDOTRANSFERASE SUBUNIT C"/>
    <property type="match status" value="1"/>
</dbReference>
<reference evidence="2 3" key="3">
    <citation type="submission" date="2019-11" db="EMBL/GenBank/DDBJ databases">
        <title>A de novo genome assembly of a pear dwarfing rootstock.</title>
        <authorList>
            <person name="Wang F."/>
            <person name="Wang J."/>
            <person name="Li S."/>
            <person name="Zhang Y."/>
            <person name="Fang M."/>
            <person name="Ma L."/>
            <person name="Zhao Y."/>
            <person name="Jiang S."/>
        </authorList>
    </citation>
    <scope>NUCLEOTIDE SEQUENCE [LARGE SCALE GENOMIC DNA]</scope>
    <source>
        <strain evidence="2">S2</strain>
        <tissue evidence="2">Leaf</tissue>
    </source>
</reference>
<gene>
    <name evidence="2" type="ORF">D8674_034729</name>
</gene>
<evidence type="ECO:0000256" key="1">
    <source>
        <dbReference type="SAM" id="MobiDB-lite"/>
    </source>
</evidence>
<reference evidence="2 3" key="1">
    <citation type="submission" date="2019-09" db="EMBL/GenBank/DDBJ databases">
        <authorList>
            <person name="Ou C."/>
        </authorList>
    </citation>
    <scope>NUCLEOTIDE SEQUENCE [LARGE SCALE GENOMIC DNA]</scope>
    <source>
        <strain evidence="2">S2</strain>
        <tissue evidence="2">Leaf</tissue>
    </source>
</reference>
<evidence type="ECO:0000313" key="3">
    <source>
        <dbReference type="Proteomes" id="UP000327157"/>
    </source>
</evidence>
<dbReference type="AlphaFoldDB" id="A0A5N5GAZ9"/>
<name>A0A5N5GAZ9_9ROSA</name>
<organism evidence="2 3">
    <name type="scientific">Pyrus ussuriensis x Pyrus communis</name>
    <dbReference type="NCBI Taxonomy" id="2448454"/>
    <lineage>
        <taxon>Eukaryota</taxon>
        <taxon>Viridiplantae</taxon>
        <taxon>Streptophyta</taxon>
        <taxon>Embryophyta</taxon>
        <taxon>Tracheophyta</taxon>
        <taxon>Spermatophyta</taxon>
        <taxon>Magnoliopsida</taxon>
        <taxon>eudicotyledons</taxon>
        <taxon>Gunneridae</taxon>
        <taxon>Pentapetalae</taxon>
        <taxon>rosids</taxon>
        <taxon>fabids</taxon>
        <taxon>Rosales</taxon>
        <taxon>Rosaceae</taxon>
        <taxon>Amygdaloideae</taxon>
        <taxon>Maleae</taxon>
        <taxon>Pyrus</taxon>
    </lineage>
</organism>
<feature type="compositionally biased region" description="Acidic residues" evidence="1">
    <location>
        <begin position="44"/>
        <end position="54"/>
    </location>
</feature>
<evidence type="ECO:0000313" key="2">
    <source>
        <dbReference type="EMBL" id="KAB2612413.1"/>
    </source>
</evidence>
<proteinExistence type="predicted"/>
<dbReference type="PANTHER" id="PTHR38393">
    <property type="entry name" value="GLUTAMYL-TRNA (GLN) AMIDOTRANSFERASE SUBUNIT C"/>
    <property type="match status" value="1"/>
</dbReference>
<comment type="caution">
    <text evidence="2">The sequence shown here is derived from an EMBL/GenBank/DDBJ whole genome shotgun (WGS) entry which is preliminary data.</text>
</comment>